<proteinExistence type="predicted"/>
<dbReference type="GO" id="GO:0005737">
    <property type="term" value="C:cytoplasm"/>
    <property type="evidence" value="ECO:0007669"/>
    <property type="project" value="UniProtKB-SubCell"/>
</dbReference>
<evidence type="ECO:0000256" key="6">
    <source>
        <dbReference type="SAM" id="MobiDB-lite"/>
    </source>
</evidence>
<comment type="subcellular location">
    <subcellularLocation>
        <location evidence="2">Cytoplasm</location>
    </subcellularLocation>
    <subcellularLocation>
        <location evidence="1">Nucleus</location>
    </subcellularLocation>
</comment>
<keyword evidence="9" id="KW-1185">Reference proteome</keyword>
<evidence type="ECO:0000256" key="4">
    <source>
        <dbReference type="ARBA" id="ARBA00022942"/>
    </source>
</evidence>
<evidence type="ECO:0000256" key="5">
    <source>
        <dbReference type="ARBA" id="ARBA00023242"/>
    </source>
</evidence>
<dbReference type="GO" id="GO:0005634">
    <property type="term" value="C:nucleus"/>
    <property type="evidence" value="ECO:0007669"/>
    <property type="project" value="UniProtKB-SubCell"/>
</dbReference>
<dbReference type="OrthoDB" id="340431at2759"/>
<accession>A0A8H7GKI9</accession>
<dbReference type="Proteomes" id="UP000649328">
    <property type="component" value="Unassembled WGS sequence"/>
</dbReference>
<dbReference type="Gene3D" id="1.10.2020.20">
    <property type="match status" value="1"/>
</dbReference>
<protein>
    <recommendedName>
        <fullName evidence="7">Pru domain-containing protein</fullName>
    </recommendedName>
</protein>
<dbReference type="InterPro" id="IPR038108">
    <property type="entry name" value="RPN13_DEUBAD_sf"/>
</dbReference>
<dbReference type="EMBL" id="JACBPP010000011">
    <property type="protein sequence ID" value="KAF7998758.1"/>
    <property type="molecule type" value="Genomic_DNA"/>
</dbReference>
<comment type="caution">
    <text evidence="8">The sequence shown here is derived from an EMBL/GenBank/DDBJ whole genome shotgun (WGS) entry which is preliminary data.</text>
</comment>
<keyword evidence="3" id="KW-0963">Cytoplasm</keyword>
<evidence type="ECO:0000259" key="7">
    <source>
        <dbReference type="PROSITE" id="PS51917"/>
    </source>
</evidence>
<name>A0A8H7GKI9_9ASCO</name>
<keyword evidence="4" id="KW-0647">Proteasome</keyword>
<evidence type="ECO:0000256" key="1">
    <source>
        <dbReference type="ARBA" id="ARBA00004123"/>
    </source>
</evidence>
<evidence type="ECO:0000256" key="3">
    <source>
        <dbReference type="ARBA" id="ARBA00022490"/>
    </source>
</evidence>
<reference evidence="8" key="1">
    <citation type="submission" date="2020-10" db="EMBL/GenBank/DDBJ databases">
        <title>The Whole-Genome Sequence of Metschnikowia persimmonesis, a Novel Endophytic Yeast Species Isolated from Medicinal Plant Diospyros kaki Thumb.</title>
        <authorList>
            <person name="Rahmat E."/>
            <person name="Kang Y."/>
        </authorList>
    </citation>
    <scope>NUCLEOTIDE SEQUENCE</scope>
    <source>
        <strain evidence="8">KIOM G15050</strain>
    </source>
</reference>
<dbReference type="GO" id="GO:0061133">
    <property type="term" value="F:endopeptidase activator activity"/>
    <property type="evidence" value="ECO:0007669"/>
    <property type="project" value="TreeGrafter"/>
</dbReference>
<feature type="region of interest" description="Disordered" evidence="6">
    <location>
        <begin position="122"/>
        <end position="156"/>
    </location>
</feature>
<evidence type="ECO:0000313" key="8">
    <source>
        <dbReference type="EMBL" id="KAF7998758.1"/>
    </source>
</evidence>
<sequence length="269" mass="29721">MSKTIRFNAGKVQYDDETKKCTPLPHKGVVTVAPSTEDEGFFDFTWTPKSDSGVEKDELLLIPGDMTFRRVHSCHTGRVVALTFLSSGDKSLYWLQDVGDDEELDKWTDKDVALVQSVQQLVSPTEDDEEASEQPVVKEEPPVAARHGPTSSTPSASAAAHYPVLLLADVLTDELLERHLLALLPEEIKARYGDLLPENVEPTPTEVLAVVRSEFFRAANAELSLNVTENNLGLFLASSFGYEYEGEGLEAFLRGLRAAAKKEKREKDA</sequence>
<dbReference type="PROSITE" id="PS51917">
    <property type="entry name" value="PRU"/>
    <property type="match status" value="1"/>
</dbReference>
<dbReference type="PANTHER" id="PTHR12225">
    <property type="entry name" value="ADHESION REGULATING MOLECULE 1 110 KDA CELL MEMBRANE GLYCOPROTEIN"/>
    <property type="match status" value="1"/>
</dbReference>
<dbReference type="InterPro" id="IPR038633">
    <property type="entry name" value="Rpn13/ADRM1_Pru_sf"/>
</dbReference>
<dbReference type="AlphaFoldDB" id="A0A8H7GKI9"/>
<dbReference type="GO" id="GO:0070628">
    <property type="term" value="F:proteasome binding"/>
    <property type="evidence" value="ECO:0007669"/>
    <property type="project" value="TreeGrafter"/>
</dbReference>
<dbReference type="PANTHER" id="PTHR12225:SF0">
    <property type="entry name" value="PROTEASOMAL UBIQUITIN RECEPTOR ADRM1"/>
    <property type="match status" value="1"/>
</dbReference>
<feature type="domain" description="Pru" evidence="7">
    <location>
        <begin position="1"/>
        <end position="125"/>
    </location>
</feature>
<organism evidence="8 9">
    <name type="scientific">Metschnikowia pulcherrima</name>
    <dbReference type="NCBI Taxonomy" id="27326"/>
    <lineage>
        <taxon>Eukaryota</taxon>
        <taxon>Fungi</taxon>
        <taxon>Dikarya</taxon>
        <taxon>Ascomycota</taxon>
        <taxon>Saccharomycotina</taxon>
        <taxon>Pichiomycetes</taxon>
        <taxon>Metschnikowiaceae</taxon>
        <taxon>Metschnikowia</taxon>
    </lineage>
</organism>
<dbReference type="GO" id="GO:0008541">
    <property type="term" value="C:proteasome regulatory particle, lid subcomplex"/>
    <property type="evidence" value="ECO:0007669"/>
    <property type="project" value="TreeGrafter"/>
</dbReference>
<dbReference type="InterPro" id="IPR044868">
    <property type="entry name" value="Rpn13/ADRM1_Pru"/>
</dbReference>
<dbReference type="Pfam" id="PF04683">
    <property type="entry name" value="Rpn13_ADRM1_Pru"/>
    <property type="match status" value="1"/>
</dbReference>
<dbReference type="InterPro" id="IPR006773">
    <property type="entry name" value="Rpn13/ADRM1"/>
</dbReference>
<gene>
    <name evidence="8" type="ORF">HF325_006823</name>
</gene>
<keyword evidence="5" id="KW-0539">Nucleus</keyword>
<dbReference type="Gene3D" id="2.30.29.70">
    <property type="entry name" value="Proteasomal ubiquitin receptor Rpn13/ADRM1"/>
    <property type="match status" value="1"/>
</dbReference>
<evidence type="ECO:0000313" key="9">
    <source>
        <dbReference type="Proteomes" id="UP000649328"/>
    </source>
</evidence>
<evidence type="ECO:0000256" key="2">
    <source>
        <dbReference type="ARBA" id="ARBA00004496"/>
    </source>
</evidence>